<dbReference type="Pfam" id="PF02470">
    <property type="entry name" value="MlaD"/>
    <property type="match status" value="1"/>
</dbReference>
<keyword evidence="1" id="KW-0472">Membrane</keyword>
<dbReference type="PANTHER" id="PTHR36698:SF2">
    <property type="entry name" value="MCE_MLAD DOMAIN-CONTAINING PROTEIN"/>
    <property type="match status" value="1"/>
</dbReference>
<dbReference type="EMBL" id="BMKE01000004">
    <property type="protein sequence ID" value="GGB36252.1"/>
    <property type="molecule type" value="Genomic_DNA"/>
</dbReference>
<feature type="domain" description="Mce/MlaD" evidence="2">
    <location>
        <begin position="41"/>
        <end position="116"/>
    </location>
</feature>
<name>A0ABQ1IET6_9GAMM</name>
<protein>
    <recommendedName>
        <fullName evidence="2">Mce/MlaD domain-containing protein</fullName>
    </recommendedName>
</protein>
<keyword evidence="1" id="KW-0812">Transmembrane</keyword>
<evidence type="ECO:0000259" key="2">
    <source>
        <dbReference type="Pfam" id="PF02470"/>
    </source>
</evidence>
<evidence type="ECO:0000256" key="1">
    <source>
        <dbReference type="SAM" id="Phobius"/>
    </source>
</evidence>
<evidence type="ECO:0000313" key="3">
    <source>
        <dbReference type="EMBL" id="GGB36252.1"/>
    </source>
</evidence>
<dbReference type="RefSeq" id="WP_188628680.1">
    <property type="nucleotide sequence ID" value="NZ_BMKE01000004.1"/>
</dbReference>
<proteinExistence type="predicted"/>
<sequence length="312" mass="34064">METRAHHVLIGIFTLAVAAGILLFSLWLVKAGSQQDSRLYDIVFREAVSGLSVGSAVEYSGIRVGEVEQLSLDPDDPRQVWARVRIARQTPVKTDTRARLALANITGAANIQLSDGSPDSPRLQAEDDAIPVIVADPSPIAQLRLNSEELLSGFKSLIENANALFSKENGEHFSQTLANLNATTGVIAEQKTDLRQGIQDLVQASQQMKVTMDHAATLLGKLEGQFNDNGERLWRNADQAAASLARSSAQIERLLTHNQQALHSGLQGMGELEPTLRELRSTLETLGEVSRKLEQDPSDFLLGGERIKEFQP</sequence>
<dbReference type="InterPro" id="IPR003399">
    <property type="entry name" value="Mce/MlaD"/>
</dbReference>
<gene>
    <name evidence="3" type="ORF">GCM10011502_06640</name>
</gene>
<dbReference type="Proteomes" id="UP000646152">
    <property type="component" value="Unassembled WGS sequence"/>
</dbReference>
<evidence type="ECO:0000313" key="4">
    <source>
        <dbReference type="Proteomes" id="UP000646152"/>
    </source>
</evidence>
<keyword evidence="1" id="KW-1133">Transmembrane helix</keyword>
<dbReference type="PANTHER" id="PTHR36698">
    <property type="entry name" value="BLL5892 PROTEIN"/>
    <property type="match status" value="1"/>
</dbReference>
<feature type="transmembrane region" description="Helical" evidence="1">
    <location>
        <begin position="6"/>
        <end position="29"/>
    </location>
</feature>
<organism evidence="3 4">
    <name type="scientific">Oceanisphaera marina</name>
    <dbReference type="NCBI Taxonomy" id="2017550"/>
    <lineage>
        <taxon>Bacteria</taxon>
        <taxon>Pseudomonadati</taxon>
        <taxon>Pseudomonadota</taxon>
        <taxon>Gammaproteobacteria</taxon>
        <taxon>Aeromonadales</taxon>
        <taxon>Aeromonadaceae</taxon>
        <taxon>Oceanisphaera</taxon>
    </lineage>
</organism>
<accession>A0ABQ1IET6</accession>
<comment type="caution">
    <text evidence="3">The sequence shown here is derived from an EMBL/GenBank/DDBJ whole genome shotgun (WGS) entry which is preliminary data.</text>
</comment>
<keyword evidence="4" id="KW-1185">Reference proteome</keyword>
<reference evidence="4" key="1">
    <citation type="journal article" date="2019" name="Int. J. Syst. Evol. Microbiol.">
        <title>The Global Catalogue of Microorganisms (GCM) 10K type strain sequencing project: providing services to taxonomists for standard genome sequencing and annotation.</title>
        <authorList>
            <consortium name="The Broad Institute Genomics Platform"/>
            <consortium name="The Broad Institute Genome Sequencing Center for Infectious Disease"/>
            <person name="Wu L."/>
            <person name="Ma J."/>
        </authorList>
    </citation>
    <scope>NUCLEOTIDE SEQUENCE [LARGE SCALE GENOMIC DNA]</scope>
    <source>
        <strain evidence="4">CGMCC 1.15923</strain>
    </source>
</reference>